<gene>
    <name evidence="2" type="ORF">PCANC_19901</name>
</gene>
<dbReference type="EMBL" id="PGCJ01001161">
    <property type="protein sequence ID" value="PLW08442.1"/>
    <property type="molecule type" value="Genomic_DNA"/>
</dbReference>
<feature type="compositionally biased region" description="Low complexity" evidence="1">
    <location>
        <begin position="84"/>
        <end position="100"/>
    </location>
</feature>
<reference evidence="2 3" key="1">
    <citation type="submission" date="2017-11" db="EMBL/GenBank/DDBJ databases">
        <title>De novo assembly and phasing of dikaryotic genomes from two isolates of Puccinia coronata f. sp. avenae, the causal agent of oat crown rust.</title>
        <authorList>
            <person name="Miller M.E."/>
            <person name="Zhang Y."/>
            <person name="Omidvar V."/>
            <person name="Sperschneider J."/>
            <person name="Schwessinger B."/>
            <person name="Raley C."/>
            <person name="Palmer J.M."/>
            <person name="Garnica D."/>
            <person name="Upadhyaya N."/>
            <person name="Rathjen J."/>
            <person name="Taylor J.M."/>
            <person name="Park R.F."/>
            <person name="Dodds P.N."/>
            <person name="Hirsch C.D."/>
            <person name="Kianian S.F."/>
            <person name="Figueroa M."/>
        </authorList>
    </citation>
    <scope>NUCLEOTIDE SEQUENCE [LARGE SCALE GENOMIC DNA]</scope>
    <source>
        <strain evidence="2">12NC29</strain>
    </source>
</reference>
<evidence type="ECO:0000313" key="2">
    <source>
        <dbReference type="EMBL" id="PLW08442.1"/>
    </source>
</evidence>
<proteinExistence type="predicted"/>
<evidence type="ECO:0000256" key="1">
    <source>
        <dbReference type="SAM" id="MobiDB-lite"/>
    </source>
</evidence>
<feature type="compositionally biased region" description="Pro residues" evidence="1">
    <location>
        <begin position="10"/>
        <end position="19"/>
    </location>
</feature>
<evidence type="ECO:0000313" key="3">
    <source>
        <dbReference type="Proteomes" id="UP000235388"/>
    </source>
</evidence>
<organism evidence="2 3">
    <name type="scientific">Puccinia coronata f. sp. avenae</name>
    <dbReference type="NCBI Taxonomy" id="200324"/>
    <lineage>
        <taxon>Eukaryota</taxon>
        <taxon>Fungi</taxon>
        <taxon>Dikarya</taxon>
        <taxon>Basidiomycota</taxon>
        <taxon>Pucciniomycotina</taxon>
        <taxon>Pucciniomycetes</taxon>
        <taxon>Pucciniales</taxon>
        <taxon>Pucciniaceae</taxon>
        <taxon>Puccinia</taxon>
    </lineage>
</organism>
<feature type="region of interest" description="Disordered" evidence="1">
    <location>
        <begin position="1"/>
        <end position="25"/>
    </location>
</feature>
<sequence>MVSAVALAGPTPPAGPPLSGPTLADVTDASGKGIIDVGVKMCRDQEPGRNFFQKSYCNSCKSWYTGSACPNSQPAPAPNPAHPAPKSSSSIKSSSPSSKNQLTQLYPNPK</sequence>
<dbReference type="Proteomes" id="UP000235388">
    <property type="component" value="Unassembled WGS sequence"/>
</dbReference>
<accession>A0A2N5S5C5</accession>
<name>A0A2N5S5C5_9BASI</name>
<keyword evidence="3" id="KW-1185">Reference proteome</keyword>
<comment type="caution">
    <text evidence="2">The sequence shown here is derived from an EMBL/GenBank/DDBJ whole genome shotgun (WGS) entry which is preliminary data.</text>
</comment>
<dbReference type="AlphaFoldDB" id="A0A2N5S5C5"/>
<feature type="region of interest" description="Disordered" evidence="1">
    <location>
        <begin position="69"/>
        <end position="110"/>
    </location>
</feature>
<protein>
    <submittedName>
        <fullName evidence="2">Uncharacterized protein</fullName>
    </submittedName>
</protein>
<feature type="compositionally biased region" description="Polar residues" evidence="1">
    <location>
        <begin position="101"/>
        <end position="110"/>
    </location>
</feature>
<feature type="compositionally biased region" description="Pro residues" evidence="1">
    <location>
        <begin position="73"/>
        <end position="83"/>
    </location>
</feature>